<evidence type="ECO:0000256" key="3">
    <source>
        <dbReference type="PROSITE-ProRule" id="PRU01052"/>
    </source>
</evidence>
<comment type="similarity">
    <text evidence="3">Belongs to the TRAFAC class dynamin-like GTPase superfamily. GB1/RHD3 GTPase family.</text>
</comment>
<evidence type="ECO:0000256" key="1">
    <source>
        <dbReference type="ARBA" id="ARBA00022741"/>
    </source>
</evidence>
<dbReference type="SUPFAM" id="SSF52540">
    <property type="entry name" value="P-loop containing nucleoside triphosphate hydrolases"/>
    <property type="match status" value="1"/>
</dbReference>
<dbReference type="Gene3D" id="3.40.50.300">
    <property type="entry name" value="P-loop containing nucleotide triphosphate hydrolases"/>
    <property type="match status" value="1"/>
</dbReference>
<reference evidence="5 6" key="1">
    <citation type="submission" date="2021-07" db="EMBL/GenBank/DDBJ databases">
        <authorList>
            <person name="Palmer J.M."/>
        </authorList>
    </citation>
    <scope>NUCLEOTIDE SEQUENCE [LARGE SCALE GENOMIC DNA]</scope>
    <source>
        <strain evidence="5 6">AT_MEX2019</strain>
        <tissue evidence="5">Muscle</tissue>
    </source>
</reference>
<feature type="domain" description="GB1/RHD3-type G" evidence="4">
    <location>
        <begin position="65"/>
        <end position="204"/>
    </location>
</feature>
<dbReference type="PROSITE" id="PS51715">
    <property type="entry name" value="G_GB1_RHD3"/>
    <property type="match status" value="1"/>
</dbReference>
<dbReference type="Pfam" id="PF02263">
    <property type="entry name" value="GBP"/>
    <property type="match status" value="1"/>
</dbReference>
<dbReference type="PANTHER" id="PTHR10751">
    <property type="entry name" value="GUANYLATE BINDING PROTEIN"/>
    <property type="match status" value="1"/>
</dbReference>
<evidence type="ECO:0000313" key="6">
    <source>
        <dbReference type="Proteomes" id="UP001345963"/>
    </source>
</evidence>
<dbReference type="InterPro" id="IPR030386">
    <property type="entry name" value="G_GB1_RHD3_dom"/>
</dbReference>
<accession>A0ABU7BYU7</accession>
<keyword evidence="6" id="KW-1185">Reference proteome</keyword>
<sequence length="204" mass="23246">MVKHRPERDSWGSLSDKNVYEWSSEEEEPDGRARPIQVLLVKDDHTFELDEAALSRILLSEEVRDREVVAISVAGAFRKGKSFLMDFMLRYMYNHASENWLGDANEALTGFSWRGGSERETTGIQIWSEVFLVDKPDGRKHPQVYTIQHLGIQTASTNICKRMGCALEQQEQSYGQSVGQRMLKGNSMQKSPTMCRSITTDLQP</sequence>
<keyword evidence="1" id="KW-0547">Nucleotide-binding</keyword>
<dbReference type="Proteomes" id="UP001345963">
    <property type="component" value="Unassembled WGS sequence"/>
</dbReference>
<dbReference type="EMBL" id="JAHUTI010070342">
    <property type="protein sequence ID" value="MED6255091.1"/>
    <property type="molecule type" value="Genomic_DNA"/>
</dbReference>
<proteinExistence type="inferred from homology"/>
<comment type="caution">
    <text evidence="5">The sequence shown here is derived from an EMBL/GenBank/DDBJ whole genome shotgun (WGS) entry which is preliminary data.</text>
</comment>
<evidence type="ECO:0000313" key="5">
    <source>
        <dbReference type="EMBL" id="MED6255091.1"/>
    </source>
</evidence>
<name>A0ABU7BYU7_9TELE</name>
<organism evidence="5 6">
    <name type="scientific">Ataeniobius toweri</name>
    <dbReference type="NCBI Taxonomy" id="208326"/>
    <lineage>
        <taxon>Eukaryota</taxon>
        <taxon>Metazoa</taxon>
        <taxon>Chordata</taxon>
        <taxon>Craniata</taxon>
        <taxon>Vertebrata</taxon>
        <taxon>Euteleostomi</taxon>
        <taxon>Actinopterygii</taxon>
        <taxon>Neopterygii</taxon>
        <taxon>Teleostei</taxon>
        <taxon>Neoteleostei</taxon>
        <taxon>Acanthomorphata</taxon>
        <taxon>Ovalentaria</taxon>
        <taxon>Atherinomorphae</taxon>
        <taxon>Cyprinodontiformes</taxon>
        <taxon>Goodeidae</taxon>
        <taxon>Ataeniobius</taxon>
    </lineage>
</organism>
<keyword evidence="2" id="KW-0342">GTP-binding</keyword>
<protein>
    <submittedName>
        <fullName evidence="5">Alkyltransferase-like protein 1</fullName>
    </submittedName>
</protein>
<dbReference type="InterPro" id="IPR027417">
    <property type="entry name" value="P-loop_NTPase"/>
</dbReference>
<evidence type="ECO:0000259" key="4">
    <source>
        <dbReference type="PROSITE" id="PS51715"/>
    </source>
</evidence>
<evidence type="ECO:0000256" key="2">
    <source>
        <dbReference type="ARBA" id="ARBA00023134"/>
    </source>
</evidence>
<dbReference type="InterPro" id="IPR015894">
    <property type="entry name" value="Guanylate-bd_N"/>
</dbReference>
<gene>
    <name evidence="5" type="primary">ATL1</name>
    <name evidence="5" type="ORF">ATANTOWER_004589</name>
</gene>